<keyword evidence="3" id="KW-1185">Reference proteome</keyword>
<gene>
    <name evidence="2" type="ordered locus">MAB_2600</name>
</gene>
<proteinExistence type="predicted"/>
<dbReference type="EMBL" id="CU458896">
    <property type="protein sequence ID" value="CAM62681.1"/>
    <property type="molecule type" value="Genomic_DNA"/>
</dbReference>
<sequence length="88" mass="9515">MITSPMMGSAKGYPSATPAAPSTTASDVKPSVRAWRPSATRAAEPILRPTRMRYRATSSLPRKPTTPAAATQPNWPICMGWMRRITAS</sequence>
<accession>B1MBR0</accession>
<dbReference type="AlphaFoldDB" id="B1MBR0"/>
<reference evidence="2 3" key="1">
    <citation type="journal article" date="2009" name="PLoS ONE">
        <title>Non mycobacterial virulence genes in the genome of the emerging pathogen Mycobacterium abscessus.</title>
        <authorList>
            <person name="Ripoll F."/>
            <person name="Pasek S."/>
            <person name="Schenowitz C."/>
            <person name="Dossat C."/>
            <person name="Barbe V."/>
            <person name="Rottman M."/>
            <person name="Macheras E."/>
            <person name="Heym B."/>
            <person name="Herrmann J.L."/>
            <person name="Daffe M."/>
            <person name="Brosch R."/>
            <person name="Risler J.L."/>
            <person name="Gaillard J.L."/>
        </authorList>
    </citation>
    <scope>NUCLEOTIDE SEQUENCE [LARGE SCALE GENOMIC DNA]</scope>
    <source>
        <strain evidence="3">ATCC 19977 / DSM 44196 / CCUG 20993 / CIP 104536 / JCM 13569 / NCTC 13031 / TMC 1543 / L948</strain>
    </source>
</reference>
<protein>
    <submittedName>
        <fullName evidence="2">Uncharacterized protein</fullName>
    </submittedName>
</protein>
<organism evidence="2 3">
    <name type="scientific">Mycobacteroides abscessus (strain ATCC 19977 / DSM 44196 / CCUG 20993 / CIP 104536 / JCM 13569 / NCTC 13031 / TMC 1543 / L948)</name>
    <name type="common">Mycobacterium abscessus</name>
    <dbReference type="NCBI Taxonomy" id="561007"/>
    <lineage>
        <taxon>Bacteria</taxon>
        <taxon>Bacillati</taxon>
        <taxon>Actinomycetota</taxon>
        <taxon>Actinomycetes</taxon>
        <taxon>Mycobacteriales</taxon>
        <taxon>Mycobacteriaceae</taxon>
        <taxon>Mycobacteroides</taxon>
        <taxon>Mycobacteroides abscessus</taxon>
    </lineage>
</organism>
<name>B1MBR0_MYCA9</name>
<evidence type="ECO:0000256" key="1">
    <source>
        <dbReference type="SAM" id="MobiDB-lite"/>
    </source>
</evidence>
<feature type="compositionally biased region" description="Low complexity" evidence="1">
    <location>
        <begin position="14"/>
        <end position="26"/>
    </location>
</feature>
<feature type="region of interest" description="Disordered" evidence="1">
    <location>
        <begin position="1"/>
        <end position="73"/>
    </location>
</feature>
<evidence type="ECO:0000313" key="3">
    <source>
        <dbReference type="Proteomes" id="UP000007137"/>
    </source>
</evidence>
<evidence type="ECO:0000313" key="2">
    <source>
        <dbReference type="EMBL" id="CAM62681.1"/>
    </source>
</evidence>
<dbReference type="Proteomes" id="UP000007137">
    <property type="component" value="Chromosome"/>
</dbReference>
<dbReference type="KEGG" id="mab:MAB_2600"/>